<evidence type="ECO:0000256" key="5">
    <source>
        <dbReference type="ARBA" id="ARBA00022989"/>
    </source>
</evidence>
<keyword evidence="9" id="KW-1185">Reference proteome</keyword>
<accession>M1E7C8</accession>
<evidence type="ECO:0000313" key="8">
    <source>
        <dbReference type="EMBL" id="AEE15221.1"/>
    </source>
</evidence>
<feature type="transmembrane region" description="Helical" evidence="7">
    <location>
        <begin position="14"/>
        <end position="35"/>
    </location>
</feature>
<sequence length="396" mass="44638">MQNLSKNLSLNFKFIIRCLTIGSTVFGGLAMISYLKEEFVSRKRYVAEEDFLKGIALTQLLPGPIMINLVGYVGYRRFGFLSGLIGALALVFPSVILISILAYFYKSINIATIDVLFHGLKPFVVAFFVWAFLNFYRRYVDINFGRILLLLCFVFYMIGINIFLVFLLSFFISIFFRDFLPKGSVFSNVVSEQKLYIPKIELIIGITAISLLIISAYIITPNLIPFYFKITQISFLAFGGAQVALPLYQKTFVDSMKLISQENFLDAIVLSQVTPGPILCITSFIGFFIGSFSAAIFSFLFTFVPSIVFTIIVSPFYERISHLSWIRGGIFGLLVALTGLLASMSVNYFPMAVKDPLSFFFLLIFLVGLYRKVNIVLLISVAILGSFILFGVFHLY</sequence>
<evidence type="ECO:0000256" key="2">
    <source>
        <dbReference type="ARBA" id="ARBA00005262"/>
    </source>
</evidence>
<dbReference type="InterPro" id="IPR003370">
    <property type="entry name" value="Chromate_transpt"/>
</dbReference>
<evidence type="ECO:0000256" key="7">
    <source>
        <dbReference type="SAM" id="Phobius"/>
    </source>
</evidence>
<feature type="transmembrane region" description="Helical" evidence="7">
    <location>
        <begin position="324"/>
        <end position="342"/>
    </location>
</feature>
<dbReference type="EMBL" id="CP002690">
    <property type="protein sequence ID" value="AEE15221.1"/>
    <property type="molecule type" value="Genomic_DNA"/>
</dbReference>
<dbReference type="Proteomes" id="UP000011765">
    <property type="component" value="Chromosome"/>
</dbReference>
<keyword evidence="4 7" id="KW-0812">Transmembrane</keyword>
<keyword evidence="6 7" id="KW-0472">Membrane</keyword>
<dbReference type="KEGG" id="tnr:Thena_1611"/>
<feature type="transmembrane region" description="Helical" evidence="7">
    <location>
        <begin position="375"/>
        <end position="395"/>
    </location>
</feature>
<dbReference type="GO" id="GO:0005886">
    <property type="term" value="C:plasma membrane"/>
    <property type="evidence" value="ECO:0007669"/>
    <property type="project" value="UniProtKB-SubCell"/>
</dbReference>
<dbReference type="InterPro" id="IPR052518">
    <property type="entry name" value="CHR_Transporter"/>
</dbReference>
<dbReference type="InterPro" id="IPR014047">
    <property type="entry name" value="Chr_Tranpt_l_chain"/>
</dbReference>
<feature type="transmembrane region" description="Helical" evidence="7">
    <location>
        <begin position="196"/>
        <end position="220"/>
    </location>
</feature>
<dbReference type="NCBIfam" id="TIGR00937">
    <property type="entry name" value="2A51"/>
    <property type="match status" value="1"/>
</dbReference>
<keyword evidence="5 7" id="KW-1133">Transmembrane helix</keyword>
<dbReference type="STRING" id="747365.Thena_1611"/>
<comment type="subcellular location">
    <subcellularLocation>
        <location evidence="1">Cell membrane</location>
        <topology evidence="1">Multi-pass membrane protein</topology>
    </subcellularLocation>
</comment>
<evidence type="ECO:0000256" key="4">
    <source>
        <dbReference type="ARBA" id="ARBA00022692"/>
    </source>
</evidence>
<keyword evidence="3" id="KW-1003">Cell membrane</keyword>
<evidence type="ECO:0000313" key="9">
    <source>
        <dbReference type="Proteomes" id="UP000011765"/>
    </source>
</evidence>
<dbReference type="PIRSF" id="PIRSF004810">
    <property type="entry name" value="ChrA"/>
    <property type="match status" value="1"/>
</dbReference>
<dbReference type="Pfam" id="PF02417">
    <property type="entry name" value="Chromate_transp"/>
    <property type="match status" value="2"/>
</dbReference>
<dbReference type="OrthoDB" id="9788907at2"/>
<evidence type="ECO:0000256" key="3">
    <source>
        <dbReference type="ARBA" id="ARBA00022475"/>
    </source>
</evidence>
<dbReference type="HOGENOM" id="CLU_018106_0_0_9"/>
<dbReference type="RefSeq" id="WP_013756941.1">
    <property type="nucleotide sequence ID" value="NC_015499.1"/>
</dbReference>
<evidence type="ECO:0000256" key="6">
    <source>
        <dbReference type="ARBA" id="ARBA00023136"/>
    </source>
</evidence>
<dbReference type="AlphaFoldDB" id="M1E7C8"/>
<organism evidence="8 9">
    <name type="scientific">Thermodesulfobium narugense DSM 14796</name>
    <dbReference type="NCBI Taxonomy" id="747365"/>
    <lineage>
        <taxon>Bacteria</taxon>
        <taxon>Pseudomonadati</taxon>
        <taxon>Thermodesulfobiota</taxon>
        <taxon>Thermodesulfobiia</taxon>
        <taxon>Thermodesulfobiales</taxon>
        <taxon>Thermodesulfobiaceae</taxon>
        <taxon>Thermodesulfobium</taxon>
    </lineage>
</organism>
<name>M1E7C8_9BACT</name>
<feature type="transmembrane region" description="Helical" evidence="7">
    <location>
        <begin position="147"/>
        <end position="176"/>
    </location>
</feature>
<feature type="transmembrane region" description="Helical" evidence="7">
    <location>
        <begin position="295"/>
        <end position="317"/>
    </location>
</feature>
<feature type="transmembrane region" description="Helical" evidence="7">
    <location>
        <begin position="55"/>
        <end position="75"/>
    </location>
</feature>
<proteinExistence type="inferred from homology"/>
<feature type="transmembrane region" description="Helical" evidence="7">
    <location>
        <begin position="348"/>
        <end position="368"/>
    </location>
</feature>
<dbReference type="PANTHER" id="PTHR43663:SF1">
    <property type="entry name" value="CHROMATE TRANSPORTER"/>
    <property type="match status" value="1"/>
</dbReference>
<gene>
    <name evidence="8" type="ORF">Thena_1611</name>
</gene>
<reference evidence="8 9" key="1">
    <citation type="submission" date="2011-04" db="EMBL/GenBank/DDBJ databases">
        <title>The complete genome of Thermodesulfobium narugense DSM 14796.</title>
        <authorList>
            <consortium name="US DOE Joint Genome Institute (JGI-PGF)"/>
            <person name="Lucas S."/>
            <person name="Han J."/>
            <person name="Lapidus A."/>
            <person name="Bruce D."/>
            <person name="Goodwin L."/>
            <person name="Pitluck S."/>
            <person name="Peters L."/>
            <person name="Kyrpides N."/>
            <person name="Mavromatis K."/>
            <person name="Pagani I."/>
            <person name="Ivanova N."/>
            <person name="Ovchinnikova G."/>
            <person name="Zhang X."/>
            <person name="Saunders L."/>
            <person name="Detter J.C."/>
            <person name="Tapia R."/>
            <person name="Han C."/>
            <person name="Land M."/>
            <person name="Hauser L."/>
            <person name="Markowitz V."/>
            <person name="Cheng J.-F."/>
            <person name="Hugenholtz P."/>
            <person name="Woyke T."/>
            <person name="Wu D."/>
            <person name="Spring S."/>
            <person name="Schroeder M."/>
            <person name="Brambilla E."/>
            <person name="Klenk H.-P."/>
            <person name="Eisen J.A."/>
        </authorList>
    </citation>
    <scope>NUCLEOTIDE SEQUENCE [LARGE SCALE GENOMIC DNA]</scope>
    <source>
        <strain evidence="8 9">DSM 14796</strain>
    </source>
</reference>
<comment type="similarity">
    <text evidence="2">Belongs to the chromate ion transporter (CHR) (TC 2.A.51) family.</text>
</comment>
<protein>
    <submittedName>
        <fullName evidence="8">Chromate transporter, chromate ion transporter (CHR) family</fullName>
    </submittedName>
</protein>
<dbReference type="eggNOG" id="COG2059">
    <property type="taxonomic scope" value="Bacteria"/>
</dbReference>
<feature type="transmembrane region" description="Helical" evidence="7">
    <location>
        <begin position="115"/>
        <end position="135"/>
    </location>
</feature>
<feature type="transmembrane region" description="Helical" evidence="7">
    <location>
        <begin position="81"/>
        <end position="103"/>
    </location>
</feature>
<feature type="transmembrane region" description="Helical" evidence="7">
    <location>
        <begin position="268"/>
        <end position="289"/>
    </location>
</feature>
<dbReference type="GO" id="GO:0015109">
    <property type="term" value="F:chromate transmembrane transporter activity"/>
    <property type="evidence" value="ECO:0007669"/>
    <property type="project" value="InterPro"/>
</dbReference>
<dbReference type="PANTHER" id="PTHR43663">
    <property type="entry name" value="CHROMATE TRANSPORT PROTEIN-RELATED"/>
    <property type="match status" value="1"/>
</dbReference>
<evidence type="ECO:0000256" key="1">
    <source>
        <dbReference type="ARBA" id="ARBA00004651"/>
    </source>
</evidence>